<dbReference type="AlphaFoldDB" id="A0A0A1USF3"/>
<feature type="transmembrane region" description="Helical" evidence="6">
    <location>
        <begin position="76"/>
        <end position="95"/>
    </location>
</feature>
<feature type="transmembrane region" description="Helical" evidence="6">
    <location>
        <begin position="205"/>
        <end position="226"/>
    </location>
</feature>
<dbReference type="Proteomes" id="UP000030151">
    <property type="component" value="Unassembled WGS sequence"/>
</dbReference>
<feature type="transmembrane region" description="Helical" evidence="6">
    <location>
        <begin position="172"/>
        <end position="193"/>
    </location>
</feature>
<feature type="transmembrane region" description="Helical" evidence="6">
    <location>
        <begin position="232"/>
        <end position="254"/>
    </location>
</feature>
<protein>
    <submittedName>
        <fullName evidence="8">MFS transporter</fullName>
    </submittedName>
</protein>
<keyword evidence="2 6" id="KW-0812">Transmembrane</keyword>
<reference evidence="8 9" key="1">
    <citation type="submission" date="2014-02" db="EMBL/GenBank/DDBJ databases">
        <title>The genome sequence of the entomopathogenic fungus Metarhizium robertsii ARSEF 2575.</title>
        <authorList>
            <person name="Giuliano Garisto Donzelli B."/>
            <person name="Roe B.A."/>
            <person name="Macmil S.L."/>
            <person name="Krasnoff S.B."/>
            <person name="Gibson D.M."/>
        </authorList>
    </citation>
    <scope>NUCLEOTIDE SEQUENCE [LARGE SCALE GENOMIC DNA]</scope>
    <source>
        <strain evidence="8 9">ARSEF 2575</strain>
    </source>
</reference>
<dbReference type="GO" id="GO:0022857">
    <property type="term" value="F:transmembrane transporter activity"/>
    <property type="evidence" value="ECO:0007669"/>
    <property type="project" value="InterPro"/>
</dbReference>
<comment type="caution">
    <text evidence="8">The sequence shown here is derived from an EMBL/GenBank/DDBJ whole genome shotgun (WGS) entry which is preliminary data.</text>
</comment>
<feature type="transmembrane region" description="Helical" evidence="6">
    <location>
        <begin position="146"/>
        <end position="166"/>
    </location>
</feature>
<dbReference type="EMBL" id="JELW01000026">
    <property type="protein sequence ID" value="EXU98522.1"/>
    <property type="molecule type" value="Genomic_DNA"/>
</dbReference>
<keyword evidence="4 6" id="KW-0472">Membrane</keyword>
<feature type="transmembrane region" description="Helical" evidence="6">
    <location>
        <begin position="412"/>
        <end position="432"/>
    </location>
</feature>
<dbReference type="PROSITE" id="PS50850">
    <property type="entry name" value="MFS"/>
    <property type="match status" value="1"/>
</dbReference>
<dbReference type="InterPro" id="IPR036259">
    <property type="entry name" value="MFS_trans_sf"/>
</dbReference>
<feature type="region of interest" description="Disordered" evidence="5">
    <location>
        <begin position="1"/>
        <end position="55"/>
    </location>
</feature>
<name>A0A0A1USF3_9HYPO</name>
<dbReference type="eggNOG" id="KOG0254">
    <property type="taxonomic scope" value="Eukaryota"/>
</dbReference>
<dbReference type="PANTHER" id="PTHR23501:SF201">
    <property type="entry name" value="MFS AFLATOXIN EFFLUX PUMP"/>
    <property type="match status" value="1"/>
</dbReference>
<evidence type="ECO:0000256" key="4">
    <source>
        <dbReference type="ARBA" id="ARBA00023136"/>
    </source>
</evidence>
<feature type="transmembrane region" description="Helical" evidence="6">
    <location>
        <begin position="345"/>
        <end position="367"/>
    </location>
</feature>
<evidence type="ECO:0000256" key="5">
    <source>
        <dbReference type="SAM" id="MobiDB-lite"/>
    </source>
</evidence>
<accession>A0A0A1USF3</accession>
<evidence type="ECO:0000256" key="6">
    <source>
        <dbReference type="SAM" id="Phobius"/>
    </source>
</evidence>
<dbReference type="InterPro" id="IPR020846">
    <property type="entry name" value="MFS_dom"/>
</dbReference>
<organism evidence="8 9">
    <name type="scientific">Metarhizium robertsii</name>
    <dbReference type="NCBI Taxonomy" id="568076"/>
    <lineage>
        <taxon>Eukaryota</taxon>
        <taxon>Fungi</taxon>
        <taxon>Dikarya</taxon>
        <taxon>Ascomycota</taxon>
        <taxon>Pezizomycotina</taxon>
        <taxon>Sordariomycetes</taxon>
        <taxon>Hypocreomycetidae</taxon>
        <taxon>Hypocreales</taxon>
        <taxon>Clavicipitaceae</taxon>
        <taxon>Metarhizium</taxon>
    </lineage>
</organism>
<keyword evidence="3 6" id="KW-1133">Transmembrane helix</keyword>
<sequence>MDAAAKEKSSLAQDELPHELNTLQHPDDAHRTSDSAQAPSPANDGHSVGGKPSQDGIIQEEAGEEAAQDDSNYPSLGALTIIMVAVSMGMFLVSLDRTIISTAAPTITDQFHSPTDIGWYGSAYSLTGCAMQLPLGRFYKFYSPKWVYMTLVFIFIVGSAVGAGAMNSNTVIIGRAIQGIGLGGVLSGSTIIVTENCPLRRQPICLGILMATMSISAIVGPLIGGALTTNTSWRWCFIINIPIGFAIMAILFFFVRAREGKDQQARGWAEKIRFLDPLGSALLLPAVVCLVLAFQWAGSEYSWDNWRIIILFVFGGLLSLAFIASQIAMPETATVPPHVAGQRTVFASFVFSAATGGAMLVVTYWIADWFQAVQNLSAAQAGIRTIALVLSQAVGAIMGGGSARLVGYPPPIMMISAILISVGAGMLSTLAIDESSAHWFGYQVMMGLGLGFGTQQASLAVQTVLKKDDIPTAISLIFFGMQLGGSIFICVGQNVFNQVFVKLLRQTSIPGLDPETVLRTGATEIRKLVHNGEDLLKLLEAYNRSITSTFYVAVGTGALAMLSAFLVQWNSVKNVEPVH</sequence>
<dbReference type="SUPFAM" id="SSF103473">
    <property type="entry name" value="MFS general substrate transporter"/>
    <property type="match status" value="2"/>
</dbReference>
<feature type="domain" description="Major facilitator superfamily (MFS) profile" evidence="7">
    <location>
        <begin position="82"/>
        <end position="572"/>
    </location>
</feature>
<dbReference type="Gene3D" id="1.20.1250.20">
    <property type="entry name" value="MFS general substrate transporter like domains"/>
    <property type="match status" value="2"/>
</dbReference>
<proteinExistence type="predicted"/>
<evidence type="ECO:0000256" key="2">
    <source>
        <dbReference type="ARBA" id="ARBA00022692"/>
    </source>
</evidence>
<feature type="transmembrane region" description="Helical" evidence="6">
    <location>
        <begin position="306"/>
        <end position="324"/>
    </location>
</feature>
<dbReference type="GO" id="GO:0005886">
    <property type="term" value="C:plasma membrane"/>
    <property type="evidence" value="ECO:0007669"/>
    <property type="project" value="TreeGrafter"/>
</dbReference>
<gene>
    <name evidence="8" type="ORF">X797_008470</name>
</gene>
<comment type="subcellular location">
    <subcellularLocation>
        <location evidence="1">Membrane</location>
        <topology evidence="1">Multi-pass membrane protein</topology>
    </subcellularLocation>
</comment>
<feature type="transmembrane region" description="Helical" evidence="6">
    <location>
        <begin position="473"/>
        <end position="496"/>
    </location>
</feature>
<dbReference type="CDD" id="cd17502">
    <property type="entry name" value="MFS_Azr1_MDR_like"/>
    <property type="match status" value="1"/>
</dbReference>
<evidence type="ECO:0000256" key="1">
    <source>
        <dbReference type="ARBA" id="ARBA00004141"/>
    </source>
</evidence>
<evidence type="ECO:0000313" key="9">
    <source>
        <dbReference type="Proteomes" id="UP000030151"/>
    </source>
</evidence>
<dbReference type="Pfam" id="PF07690">
    <property type="entry name" value="MFS_1"/>
    <property type="match status" value="1"/>
</dbReference>
<dbReference type="HOGENOM" id="CLU_000960_22_1_1"/>
<evidence type="ECO:0000259" key="7">
    <source>
        <dbReference type="PROSITE" id="PS50850"/>
    </source>
</evidence>
<evidence type="ECO:0000256" key="3">
    <source>
        <dbReference type="ARBA" id="ARBA00022989"/>
    </source>
</evidence>
<evidence type="ECO:0000313" key="8">
    <source>
        <dbReference type="EMBL" id="EXU98522.1"/>
    </source>
</evidence>
<feature type="transmembrane region" description="Helical" evidence="6">
    <location>
        <begin position="550"/>
        <end position="569"/>
    </location>
</feature>
<dbReference type="InterPro" id="IPR011701">
    <property type="entry name" value="MFS"/>
</dbReference>
<dbReference type="PANTHER" id="PTHR23501">
    <property type="entry name" value="MAJOR FACILITATOR SUPERFAMILY"/>
    <property type="match status" value="1"/>
</dbReference>
<feature type="transmembrane region" description="Helical" evidence="6">
    <location>
        <begin position="274"/>
        <end position="294"/>
    </location>
</feature>
<dbReference type="OrthoDB" id="10021397at2759"/>